<evidence type="ECO:0000259" key="2">
    <source>
        <dbReference type="Pfam" id="PF01757"/>
    </source>
</evidence>
<evidence type="ECO:0000313" key="3">
    <source>
        <dbReference type="EMBL" id="PIT50156.1"/>
    </source>
</evidence>
<feature type="transmembrane region" description="Helical" evidence="1">
    <location>
        <begin position="12"/>
        <end position="31"/>
    </location>
</feature>
<dbReference type="InterPro" id="IPR002656">
    <property type="entry name" value="Acyl_transf_3_dom"/>
</dbReference>
<feature type="domain" description="Acyltransferase 3" evidence="2">
    <location>
        <begin position="12"/>
        <end position="320"/>
    </location>
</feature>
<dbReference type="Proteomes" id="UP000231484">
    <property type="component" value="Unassembled WGS sequence"/>
</dbReference>
<evidence type="ECO:0000256" key="1">
    <source>
        <dbReference type="SAM" id="Phobius"/>
    </source>
</evidence>
<dbReference type="Pfam" id="PF01757">
    <property type="entry name" value="Acyl_transf_3"/>
    <property type="match status" value="1"/>
</dbReference>
<feature type="transmembrane region" description="Helical" evidence="1">
    <location>
        <begin position="212"/>
        <end position="233"/>
    </location>
</feature>
<keyword evidence="1" id="KW-0472">Membrane</keyword>
<sequence length="353" mass="40975">MYLKDLLNPKNNNLTLIRIMLAILVIYGHSFSLTQTNINSEFFIKYFHIDYSGSCAVALFFFTSGLLVSKSYIERNQPISFILARFFRIIPALFVSAIFLALIAGPMLTTLPLLDYFNNKEIYRFIYDNLLMHTQYSLPGVFESLPYSKGINGSWWTIKYEVMCYSFVLFFGLINGFKNKYIATFACLAIIILAVTDSTFMQDNFSNAQYVYYLPFYFCTGCLFYIWSDLIQINTRVLIGSIGITILCRNTTIYPILFFLSSSIFILTLSVYEPFKNIKIKHDISYGIYIYGFFIQQLLVFLFPNMNNYWNTIFSILISIPTALISAKYVEEPAISLGKNLSKFYYKNKNLYK</sequence>
<accession>A0A2N9XPA1</accession>
<keyword evidence="1" id="KW-0812">Transmembrane</keyword>
<gene>
    <name evidence="3" type="ORF">BHC48_07040</name>
</gene>
<dbReference type="GO" id="GO:0016747">
    <property type="term" value="F:acyltransferase activity, transferring groups other than amino-acyl groups"/>
    <property type="evidence" value="ECO:0007669"/>
    <property type="project" value="InterPro"/>
</dbReference>
<evidence type="ECO:0000313" key="4">
    <source>
        <dbReference type="Proteomes" id="UP000231484"/>
    </source>
</evidence>
<protein>
    <recommendedName>
        <fullName evidence="2">Acyltransferase 3 domain-containing protein</fullName>
    </recommendedName>
</protein>
<comment type="caution">
    <text evidence="3">The sequence shown here is derived from an EMBL/GenBank/DDBJ whole genome shotgun (WGS) entry which is preliminary data.</text>
</comment>
<name>A0A2N9XPA1_9NEIS</name>
<feature type="transmembrane region" description="Helical" evidence="1">
    <location>
        <begin position="284"/>
        <end position="303"/>
    </location>
</feature>
<keyword evidence="1" id="KW-1133">Transmembrane helix</keyword>
<dbReference type="AlphaFoldDB" id="A0A2N9XPA1"/>
<feature type="transmembrane region" description="Helical" evidence="1">
    <location>
        <begin position="181"/>
        <end position="200"/>
    </location>
</feature>
<feature type="transmembrane region" description="Helical" evidence="1">
    <location>
        <begin position="51"/>
        <end position="68"/>
    </location>
</feature>
<organism evidence="3 4">
    <name type="scientific">Snodgrassella alvi</name>
    <dbReference type="NCBI Taxonomy" id="1196083"/>
    <lineage>
        <taxon>Bacteria</taxon>
        <taxon>Pseudomonadati</taxon>
        <taxon>Pseudomonadota</taxon>
        <taxon>Betaproteobacteria</taxon>
        <taxon>Neisseriales</taxon>
        <taxon>Neisseriaceae</taxon>
        <taxon>Snodgrassella</taxon>
    </lineage>
</organism>
<feature type="transmembrane region" description="Helical" evidence="1">
    <location>
        <begin position="89"/>
        <end position="108"/>
    </location>
</feature>
<dbReference type="EMBL" id="MEIQ01000042">
    <property type="protein sequence ID" value="PIT50156.1"/>
    <property type="molecule type" value="Genomic_DNA"/>
</dbReference>
<reference evidence="3 4" key="1">
    <citation type="journal article" date="2017" name="MBio">
        <title>Type VI secretion-mediated competition in the bee gut microbiome.</title>
        <authorList>
            <person name="Steele M.I."/>
            <person name="Kwong W.K."/>
            <person name="Powell J.E."/>
            <person name="Whiteley M."/>
            <person name="Moran N.A."/>
        </authorList>
    </citation>
    <scope>NUCLEOTIDE SEQUENCE [LARGE SCALE GENOMIC DNA]</scope>
    <source>
        <strain evidence="3 4">Occ4-2</strain>
    </source>
</reference>
<proteinExistence type="predicted"/>
<feature type="transmembrane region" description="Helical" evidence="1">
    <location>
        <begin position="253"/>
        <end position="272"/>
    </location>
</feature>